<protein>
    <submittedName>
        <fullName evidence="1">Dihydropteroate synthase</fullName>
        <ecNumber evidence="1">2.5.1.15</ecNumber>
    </submittedName>
</protein>
<evidence type="ECO:0000313" key="2">
    <source>
        <dbReference type="Proteomes" id="UP000305401"/>
    </source>
</evidence>
<dbReference type="EMBL" id="SSTG01000011">
    <property type="protein sequence ID" value="THG54715.1"/>
    <property type="molecule type" value="Genomic_DNA"/>
</dbReference>
<name>A0AC61S864_9BACT</name>
<dbReference type="EC" id="2.5.1.15" evidence="1"/>
<keyword evidence="2" id="KW-1185">Reference proteome</keyword>
<accession>A0AC61S864</accession>
<dbReference type="Proteomes" id="UP000305401">
    <property type="component" value="Unassembled WGS sequence"/>
</dbReference>
<proteinExistence type="predicted"/>
<gene>
    <name evidence="1" type="primary">folP</name>
    <name evidence="1" type="ORF">E5990_01865</name>
</gene>
<keyword evidence="1" id="KW-0808">Transferase</keyword>
<evidence type="ECO:0000313" key="1">
    <source>
        <dbReference type="EMBL" id="THG54715.1"/>
    </source>
</evidence>
<sequence>MGILNATPDSFYGASRYSNADAVRAATDKMTGQGADIIDVGAYSTRPGAGNISVDEELRRLDLALECVRKVNSDIPVSIDTFRAEVARKAVREMGADIVNDVSGGDLDSAMFDTIAELNVPYVLMHMRGTPDTMLQQTDYSDVSSQVLSNLQEKVVRLSNMGVADIIVDPGFGFAKNLEQNYELLRNLHLFNILDRPLLVGMSRKSMIFRAIDKTPEDALEGTVAANTIAVLNGASVLRVHDVGAATDAINIIEHTYPSFISCK</sequence>
<comment type="caution">
    <text evidence="1">The sequence shown here is derived from an EMBL/GenBank/DDBJ whole genome shotgun (WGS) entry which is preliminary data.</text>
</comment>
<reference evidence="1" key="1">
    <citation type="submission" date="2019-04" db="EMBL/GenBank/DDBJ databases">
        <title>Microbes associate with the intestines of laboratory mice.</title>
        <authorList>
            <person name="Navarre W."/>
            <person name="Wong E."/>
            <person name="Huang K.C."/>
            <person name="Tropini C."/>
            <person name="Ng K."/>
            <person name="Yu B."/>
        </authorList>
    </citation>
    <scope>NUCLEOTIDE SEQUENCE</scope>
    <source>
        <strain evidence="1">NM86_A22</strain>
    </source>
</reference>
<organism evidence="1 2">
    <name type="scientific">Muribaculum caecicola</name>
    <dbReference type="NCBI Taxonomy" id="3038144"/>
    <lineage>
        <taxon>Bacteria</taxon>
        <taxon>Pseudomonadati</taxon>
        <taxon>Bacteroidota</taxon>
        <taxon>Bacteroidia</taxon>
        <taxon>Bacteroidales</taxon>
        <taxon>Muribaculaceae</taxon>
        <taxon>Muribaculum</taxon>
    </lineage>
</organism>